<accession>A0A382T5K4</accession>
<dbReference type="InterPro" id="IPR029055">
    <property type="entry name" value="Ntn_hydrolases_N"/>
</dbReference>
<dbReference type="GO" id="GO:0019773">
    <property type="term" value="C:proteasome core complex, alpha-subunit complex"/>
    <property type="evidence" value="ECO:0007669"/>
    <property type="project" value="InterPro"/>
</dbReference>
<name>A0A382T5K4_9ZZZZ</name>
<evidence type="ECO:0000313" key="3">
    <source>
        <dbReference type="EMBL" id="SVD17424.1"/>
    </source>
</evidence>
<dbReference type="EMBL" id="UINC01134100">
    <property type="protein sequence ID" value="SVD17424.1"/>
    <property type="molecule type" value="Genomic_DNA"/>
</dbReference>
<dbReference type="GO" id="GO:0006511">
    <property type="term" value="P:ubiquitin-dependent protein catabolic process"/>
    <property type="evidence" value="ECO:0007669"/>
    <property type="project" value="InterPro"/>
</dbReference>
<evidence type="ECO:0000259" key="2">
    <source>
        <dbReference type="SMART" id="SM00948"/>
    </source>
</evidence>
<dbReference type="InterPro" id="IPR001353">
    <property type="entry name" value="Proteasome_sua/b"/>
</dbReference>
<dbReference type="InterPro" id="IPR000426">
    <property type="entry name" value="Proteasome_asu_N"/>
</dbReference>
<dbReference type="AlphaFoldDB" id="A0A382T5K4"/>
<dbReference type="Gene3D" id="3.60.20.10">
    <property type="entry name" value="Glutamine Phosphoribosylpyrophosphate, subunit 1, domain 1"/>
    <property type="match status" value="1"/>
</dbReference>
<proteinExistence type="predicted"/>
<dbReference type="Pfam" id="PF10584">
    <property type="entry name" value="Proteasome_A_N"/>
    <property type="match status" value="1"/>
</dbReference>
<sequence length="107" mass="12000">MMASRGYDMTPTMYSPDGRIYQVEYAIETVKRGTIAIGVQTKEGVIIAVEERTRDLQVPNITQKIFQIDDHIGAAAAGYIPDARVQIDNARFFSQSNKLTYDEPVEV</sequence>
<dbReference type="InterPro" id="IPR050115">
    <property type="entry name" value="Proteasome_alpha"/>
</dbReference>
<feature type="domain" description="Proteasome alpha-type subunits" evidence="2">
    <location>
        <begin position="7"/>
        <end position="29"/>
    </location>
</feature>
<keyword evidence="1" id="KW-0647">Proteasome</keyword>
<evidence type="ECO:0000256" key="1">
    <source>
        <dbReference type="ARBA" id="ARBA00022942"/>
    </source>
</evidence>
<dbReference type="SMART" id="SM00948">
    <property type="entry name" value="Proteasome_A_N"/>
    <property type="match status" value="1"/>
</dbReference>
<dbReference type="PANTHER" id="PTHR11599">
    <property type="entry name" value="PROTEASOME SUBUNIT ALPHA/BETA"/>
    <property type="match status" value="1"/>
</dbReference>
<dbReference type="Pfam" id="PF00227">
    <property type="entry name" value="Proteasome"/>
    <property type="match status" value="1"/>
</dbReference>
<reference evidence="3" key="1">
    <citation type="submission" date="2018-05" db="EMBL/GenBank/DDBJ databases">
        <authorList>
            <person name="Lanie J.A."/>
            <person name="Ng W.-L."/>
            <person name="Kazmierczak K.M."/>
            <person name="Andrzejewski T.M."/>
            <person name="Davidsen T.M."/>
            <person name="Wayne K.J."/>
            <person name="Tettelin H."/>
            <person name="Glass J.I."/>
            <person name="Rusch D."/>
            <person name="Podicherti R."/>
            <person name="Tsui H.-C.T."/>
            <person name="Winkler M.E."/>
        </authorList>
    </citation>
    <scope>NUCLEOTIDE SEQUENCE</scope>
</reference>
<feature type="non-terminal residue" evidence="3">
    <location>
        <position position="107"/>
    </location>
</feature>
<gene>
    <name evidence="3" type="ORF">METZ01_LOCUS370278</name>
</gene>
<organism evidence="3">
    <name type="scientific">marine metagenome</name>
    <dbReference type="NCBI Taxonomy" id="408172"/>
    <lineage>
        <taxon>unclassified sequences</taxon>
        <taxon>metagenomes</taxon>
        <taxon>ecological metagenomes</taxon>
    </lineage>
</organism>
<protein>
    <recommendedName>
        <fullName evidence="2">Proteasome alpha-type subunits domain-containing protein</fullName>
    </recommendedName>
</protein>
<dbReference type="SUPFAM" id="SSF56235">
    <property type="entry name" value="N-terminal nucleophile aminohydrolases (Ntn hydrolases)"/>
    <property type="match status" value="1"/>
</dbReference>